<comment type="caution">
    <text evidence="1">The sequence shown here is derived from an EMBL/GenBank/DDBJ whole genome shotgun (WGS) entry which is preliminary data.</text>
</comment>
<protein>
    <submittedName>
        <fullName evidence="1">Uncharacterized protein</fullName>
    </submittedName>
</protein>
<evidence type="ECO:0000313" key="1">
    <source>
        <dbReference type="EMBL" id="MCB5445231.1"/>
    </source>
</evidence>
<keyword evidence="2" id="KW-1185">Reference proteome</keyword>
<reference evidence="1 2" key="1">
    <citation type="submission" date="2021-10" db="EMBL/GenBank/DDBJ databases">
        <title>Collection of gut derived symbiotic bacterial strains cultured from healthy donors.</title>
        <authorList>
            <person name="Lin H."/>
            <person name="Littmann E."/>
            <person name="Claire K."/>
            <person name="Pamer E."/>
        </authorList>
    </citation>
    <scope>NUCLEOTIDE SEQUENCE [LARGE SCALE GENOMIC DNA]</scope>
    <source>
        <strain evidence="1 2">MSK.17.68</strain>
    </source>
</reference>
<dbReference type="EMBL" id="JAJBMB010000002">
    <property type="protein sequence ID" value="MCB5445231.1"/>
    <property type="molecule type" value="Genomic_DNA"/>
</dbReference>
<proteinExistence type="predicted"/>
<organism evidence="1 2">
    <name type="scientific">Intestinibacter bartlettii</name>
    <dbReference type="NCBI Taxonomy" id="261299"/>
    <lineage>
        <taxon>Bacteria</taxon>
        <taxon>Bacillati</taxon>
        <taxon>Bacillota</taxon>
        <taxon>Clostridia</taxon>
        <taxon>Peptostreptococcales</taxon>
        <taxon>Peptostreptococcaceae</taxon>
        <taxon>Intestinibacter</taxon>
    </lineage>
</organism>
<dbReference type="Proteomes" id="UP001299409">
    <property type="component" value="Unassembled WGS sequence"/>
</dbReference>
<name>A0ABS8CUW7_9FIRM</name>
<gene>
    <name evidence="1" type="ORF">LIP50_03335</name>
</gene>
<sequence length="148" mass="17750">MKLKKARYTLEHEALPLFYFENKKEFISLLLESKGKLLYDIMDDFCDQIGCENLYKKEDYQVDAINVNKKVRIVRATMPDSREALECKYVYFIFDVKFKKMNYFTAEKTEIGIDFLCGWDKRRNHLNYGYCPEDLTKQLEKTIQIYMG</sequence>
<evidence type="ECO:0000313" key="2">
    <source>
        <dbReference type="Proteomes" id="UP001299409"/>
    </source>
</evidence>
<dbReference type="RefSeq" id="WP_226914254.1">
    <property type="nucleotide sequence ID" value="NZ_BAABXU010000001.1"/>
</dbReference>
<accession>A0ABS8CUW7</accession>